<feature type="region of interest" description="Disordered" evidence="1">
    <location>
        <begin position="113"/>
        <end position="147"/>
    </location>
</feature>
<proteinExistence type="predicted"/>
<organism evidence="2 3">
    <name type="scientific">Populus tomentosa</name>
    <name type="common">Chinese white poplar</name>
    <dbReference type="NCBI Taxonomy" id="118781"/>
    <lineage>
        <taxon>Eukaryota</taxon>
        <taxon>Viridiplantae</taxon>
        <taxon>Streptophyta</taxon>
        <taxon>Embryophyta</taxon>
        <taxon>Tracheophyta</taxon>
        <taxon>Spermatophyta</taxon>
        <taxon>Magnoliopsida</taxon>
        <taxon>eudicotyledons</taxon>
        <taxon>Gunneridae</taxon>
        <taxon>Pentapetalae</taxon>
        <taxon>rosids</taxon>
        <taxon>fabids</taxon>
        <taxon>Malpighiales</taxon>
        <taxon>Salicaceae</taxon>
        <taxon>Saliceae</taxon>
        <taxon>Populus</taxon>
    </lineage>
</organism>
<dbReference type="Proteomes" id="UP000886885">
    <property type="component" value="Unassembled WGS sequence"/>
</dbReference>
<comment type="caution">
    <text evidence="2">The sequence shown here is derived from an EMBL/GenBank/DDBJ whole genome shotgun (WGS) entry which is preliminary data.</text>
</comment>
<evidence type="ECO:0000313" key="3">
    <source>
        <dbReference type="Proteomes" id="UP000886885"/>
    </source>
</evidence>
<gene>
    <name evidence="2" type="ORF">POTOM_060886</name>
</gene>
<dbReference type="AlphaFoldDB" id="A0A8X7XU15"/>
<evidence type="ECO:0000313" key="2">
    <source>
        <dbReference type="EMBL" id="KAG6736368.1"/>
    </source>
</evidence>
<reference evidence="2" key="1">
    <citation type="journal article" date="2020" name="bioRxiv">
        <title>Hybrid origin of Populus tomentosa Carr. identified through genome sequencing and phylogenomic analysis.</title>
        <authorList>
            <person name="An X."/>
            <person name="Gao K."/>
            <person name="Chen Z."/>
            <person name="Li J."/>
            <person name="Yang X."/>
            <person name="Yang X."/>
            <person name="Zhou J."/>
            <person name="Guo T."/>
            <person name="Zhao T."/>
            <person name="Huang S."/>
            <person name="Miao D."/>
            <person name="Khan W.U."/>
            <person name="Rao P."/>
            <person name="Ye M."/>
            <person name="Lei B."/>
            <person name="Liao W."/>
            <person name="Wang J."/>
            <person name="Ji L."/>
            <person name="Li Y."/>
            <person name="Guo B."/>
            <person name="Mustafa N.S."/>
            <person name="Li S."/>
            <person name="Yun Q."/>
            <person name="Keller S.R."/>
            <person name="Mao J."/>
            <person name="Zhang R."/>
            <person name="Strauss S.H."/>
        </authorList>
    </citation>
    <scope>NUCLEOTIDE SEQUENCE</scope>
    <source>
        <strain evidence="2">GM15</strain>
        <tissue evidence="2">Leaf</tissue>
    </source>
</reference>
<accession>A0A8X7XU15</accession>
<evidence type="ECO:0000256" key="1">
    <source>
        <dbReference type="SAM" id="MobiDB-lite"/>
    </source>
</evidence>
<dbReference type="OrthoDB" id="859268at2759"/>
<keyword evidence="3" id="KW-1185">Reference proteome</keyword>
<dbReference type="EMBL" id="JAAWWB010000980">
    <property type="protein sequence ID" value="KAG6736368.1"/>
    <property type="molecule type" value="Genomic_DNA"/>
</dbReference>
<protein>
    <submittedName>
        <fullName evidence="2">Uncharacterized protein</fullName>
    </submittedName>
</protein>
<name>A0A8X7XU15_POPTO</name>
<sequence length="211" mass="22263">MAKSKRKPAAAIKRPQDPLYALVPSYTNQGGSLVLGLKSTFGMLDGSISHIPSTYLPSFPAVIPSSGTGTSTAKEADGSPVDNTNASLDGFIMEDCSDDEDLEEEQLDFSCFEEEYERSPPSSPTLVTLEPPASPKGKKKGRTVEKVGPASVATKEYVKGSVFSRLNPVVDPLVYASPTTTHVAEVSPIDAPPVNDTKFDVPIALSGTCVA</sequence>